<evidence type="ECO:0000256" key="1">
    <source>
        <dbReference type="SAM" id="SignalP"/>
    </source>
</evidence>
<name>L7MDS6_RHIPC</name>
<reference evidence="2" key="2">
    <citation type="journal article" date="2015" name="J. Proteomics">
        <title>Sexual differences in the sialomes of the zebra tick, Rhipicephalus pulchellus.</title>
        <authorList>
            <person name="Tan A.W."/>
            <person name="Francischetti I.M."/>
            <person name="Slovak M."/>
            <person name="Kini R.M."/>
            <person name="Ribeiro J.M."/>
        </authorList>
    </citation>
    <scope>NUCLEOTIDE SEQUENCE</scope>
    <source>
        <tissue evidence="2">Salivary gland</tissue>
    </source>
</reference>
<organism evidence="2">
    <name type="scientific">Rhipicephalus pulchellus</name>
    <name type="common">Yellow backed tick</name>
    <name type="synonym">Dermacentor pulchellus</name>
    <dbReference type="NCBI Taxonomy" id="72859"/>
    <lineage>
        <taxon>Eukaryota</taxon>
        <taxon>Metazoa</taxon>
        <taxon>Ecdysozoa</taxon>
        <taxon>Arthropoda</taxon>
        <taxon>Chelicerata</taxon>
        <taxon>Arachnida</taxon>
        <taxon>Acari</taxon>
        <taxon>Parasitiformes</taxon>
        <taxon>Ixodida</taxon>
        <taxon>Ixodoidea</taxon>
        <taxon>Ixodidae</taxon>
        <taxon>Rhipicephalinae</taxon>
        <taxon>Rhipicephalus</taxon>
        <taxon>Rhipicephalus</taxon>
    </lineage>
</organism>
<sequence length="113" mass="12403">HGLCSLKLGLCKGILLHIGCSRTLAQEDNIICHHRAGHMGCTLGVCYLAINQTSLDQHSRALVRVLVYRVAKKRLEHADTVPLCLLLYLTGFITVVAVCGQCEHNDWIRIGAA</sequence>
<feature type="non-terminal residue" evidence="2">
    <location>
        <position position="1"/>
    </location>
</feature>
<reference evidence="2" key="1">
    <citation type="submission" date="2012-11" db="EMBL/GenBank/DDBJ databases">
        <authorList>
            <person name="Lucero-Rivera Y.E."/>
            <person name="Tovar-Ramirez D."/>
        </authorList>
    </citation>
    <scope>NUCLEOTIDE SEQUENCE</scope>
    <source>
        <tissue evidence="2">Salivary gland</tissue>
    </source>
</reference>
<proteinExistence type="evidence at transcript level"/>
<keyword evidence="1" id="KW-0732">Signal</keyword>
<feature type="signal peptide" evidence="1">
    <location>
        <begin position="1"/>
        <end position="25"/>
    </location>
</feature>
<evidence type="ECO:0000313" key="2">
    <source>
        <dbReference type="EMBL" id="JAA62381.1"/>
    </source>
</evidence>
<accession>L7MDS6</accession>
<feature type="chain" id="PRO_5003982050" evidence="1">
    <location>
        <begin position="26"/>
        <end position="113"/>
    </location>
</feature>
<dbReference type="AlphaFoldDB" id="L7MDS6"/>
<dbReference type="EMBL" id="GACK01002653">
    <property type="protein sequence ID" value="JAA62381.1"/>
    <property type="molecule type" value="mRNA"/>
</dbReference>
<protein>
    <submittedName>
        <fullName evidence="2">Putative secreted peptide</fullName>
    </submittedName>
</protein>